<evidence type="ECO:0000313" key="7">
    <source>
        <dbReference type="EMBL" id="ABK19061.1"/>
    </source>
</evidence>
<evidence type="ECO:0000256" key="5">
    <source>
        <dbReference type="SAM" id="Phobius"/>
    </source>
</evidence>
<evidence type="ECO:0000256" key="4">
    <source>
        <dbReference type="ARBA" id="ARBA00023136"/>
    </source>
</evidence>
<dbReference type="Pfam" id="PF07291">
    <property type="entry name" value="MauE"/>
    <property type="match status" value="1"/>
</dbReference>
<sequence>MKRPLLLCLRLATGTIFIAASIDKIIHPGAFAQIVYNYQVLPNGMINPIAIVLPWIELVMGVLLLAGIWLPGVALLSVLLFLTFFGTLVFNLARGLNVHCGCFTTSPADNPQTTWYVIRDSLFLILGISLCYQVFRRRNG</sequence>
<feature type="transmembrane region" description="Helical" evidence="5">
    <location>
        <begin position="113"/>
        <end position="135"/>
    </location>
</feature>
<dbReference type="eggNOG" id="COG2259">
    <property type="taxonomic scope" value="Bacteria"/>
</dbReference>
<dbReference type="KEGG" id="sfu:Sfum_3388"/>
<dbReference type="STRING" id="335543.Sfum_3388"/>
<evidence type="ECO:0000256" key="2">
    <source>
        <dbReference type="ARBA" id="ARBA00022692"/>
    </source>
</evidence>
<feature type="transmembrane region" description="Helical" evidence="5">
    <location>
        <begin position="73"/>
        <end position="93"/>
    </location>
</feature>
<reference evidence="7 8" key="1">
    <citation type="submission" date="2006-10" db="EMBL/GenBank/DDBJ databases">
        <title>Complete sequence of Syntrophobacter fumaroxidans MPOB.</title>
        <authorList>
            <consortium name="US DOE Joint Genome Institute"/>
            <person name="Copeland A."/>
            <person name="Lucas S."/>
            <person name="Lapidus A."/>
            <person name="Barry K."/>
            <person name="Detter J.C."/>
            <person name="Glavina del Rio T."/>
            <person name="Hammon N."/>
            <person name="Israni S."/>
            <person name="Pitluck S."/>
            <person name="Goltsman E.G."/>
            <person name="Martinez M."/>
            <person name="Schmutz J."/>
            <person name="Larimer F."/>
            <person name="Land M."/>
            <person name="Hauser L."/>
            <person name="Kyrpides N."/>
            <person name="Kim E."/>
            <person name="Boone D.R."/>
            <person name="Brockman F."/>
            <person name="Culley D."/>
            <person name="Ferry J."/>
            <person name="Gunsalus R."/>
            <person name="McInerney M.J."/>
            <person name="Morrison M."/>
            <person name="Plugge C."/>
            <person name="Rohlin L."/>
            <person name="Scholten J."/>
            <person name="Sieber J."/>
            <person name="Stams A.J.M."/>
            <person name="Worm P."/>
            <person name="Henstra A.M."/>
            <person name="Richardson P."/>
        </authorList>
    </citation>
    <scope>NUCLEOTIDE SEQUENCE [LARGE SCALE GENOMIC DNA]</scope>
    <source>
        <strain evidence="8">DSM 10017 / MPOB</strain>
    </source>
</reference>
<keyword evidence="8" id="KW-1185">Reference proteome</keyword>
<proteinExistence type="predicted"/>
<accession>A0LNQ9</accession>
<dbReference type="GO" id="GO:0016020">
    <property type="term" value="C:membrane"/>
    <property type="evidence" value="ECO:0007669"/>
    <property type="project" value="UniProtKB-SubCell"/>
</dbReference>
<keyword evidence="4 5" id="KW-0472">Membrane</keyword>
<keyword evidence="2 5" id="KW-0812">Transmembrane</keyword>
<gene>
    <name evidence="7" type="ordered locus">Sfum_3388</name>
</gene>
<dbReference type="EMBL" id="CP000478">
    <property type="protein sequence ID" value="ABK19061.1"/>
    <property type="molecule type" value="Genomic_DNA"/>
</dbReference>
<comment type="subcellular location">
    <subcellularLocation>
        <location evidence="1">Membrane</location>
        <topology evidence="1">Multi-pass membrane protein</topology>
    </subcellularLocation>
</comment>
<evidence type="ECO:0000256" key="1">
    <source>
        <dbReference type="ARBA" id="ARBA00004141"/>
    </source>
</evidence>
<dbReference type="AlphaFoldDB" id="A0LNQ9"/>
<protein>
    <submittedName>
        <fullName evidence="7">DoxX family protein</fullName>
    </submittedName>
</protein>
<organism evidence="7 8">
    <name type="scientific">Syntrophobacter fumaroxidans (strain DSM 10017 / MPOB)</name>
    <dbReference type="NCBI Taxonomy" id="335543"/>
    <lineage>
        <taxon>Bacteria</taxon>
        <taxon>Pseudomonadati</taxon>
        <taxon>Thermodesulfobacteriota</taxon>
        <taxon>Syntrophobacteria</taxon>
        <taxon>Syntrophobacterales</taxon>
        <taxon>Syntrophobacteraceae</taxon>
        <taxon>Syntrophobacter</taxon>
    </lineage>
</organism>
<evidence type="ECO:0000259" key="6">
    <source>
        <dbReference type="Pfam" id="PF07291"/>
    </source>
</evidence>
<evidence type="ECO:0000256" key="3">
    <source>
        <dbReference type="ARBA" id="ARBA00022989"/>
    </source>
</evidence>
<dbReference type="HOGENOM" id="CLU_101331_3_1_7"/>
<dbReference type="Proteomes" id="UP000001784">
    <property type="component" value="Chromosome"/>
</dbReference>
<dbReference type="UniPathway" id="UPA00895"/>
<name>A0LNQ9_SYNFM</name>
<feature type="transmembrane region" description="Helical" evidence="5">
    <location>
        <begin position="45"/>
        <end position="66"/>
    </location>
</feature>
<dbReference type="InterPro" id="IPR009908">
    <property type="entry name" value="Methylamine_util_MauE"/>
</dbReference>
<dbReference type="InParanoid" id="A0LNQ9"/>
<evidence type="ECO:0000313" key="8">
    <source>
        <dbReference type="Proteomes" id="UP000001784"/>
    </source>
</evidence>
<keyword evidence="3 5" id="KW-1133">Transmembrane helix</keyword>
<dbReference type="GO" id="GO:0030416">
    <property type="term" value="P:methylamine metabolic process"/>
    <property type="evidence" value="ECO:0007669"/>
    <property type="project" value="InterPro"/>
</dbReference>
<feature type="domain" description="Methylamine utilisation protein MauE" evidence="6">
    <location>
        <begin position="4"/>
        <end position="132"/>
    </location>
</feature>
<dbReference type="RefSeq" id="WP_011700186.1">
    <property type="nucleotide sequence ID" value="NC_008554.1"/>
</dbReference>